<feature type="repeat" description="WD" evidence="3">
    <location>
        <begin position="394"/>
        <end position="435"/>
    </location>
</feature>
<dbReference type="PROSITE" id="PS00678">
    <property type="entry name" value="WD_REPEATS_1"/>
    <property type="match status" value="1"/>
</dbReference>
<dbReference type="InterPro" id="IPR051242">
    <property type="entry name" value="WD-EF-hand_domain"/>
</dbReference>
<dbReference type="SMART" id="SM00320">
    <property type="entry name" value="WD40"/>
    <property type="match status" value="8"/>
</dbReference>
<organism evidence="6 7">
    <name type="scientific">Hymenochirus boettgeri</name>
    <name type="common">Congo dwarf clawed frog</name>
    <dbReference type="NCBI Taxonomy" id="247094"/>
    <lineage>
        <taxon>Eukaryota</taxon>
        <taxon>Metazoa</taxon>
        <taxon>Chordata</taxon>
        <taxon>Craniata</taxon>
        <taxon>Vertebrata</taxon>
        <taxon>Euteleostomi</taxon>
        <taxon>Amphibia</taxon>
        <taxon>Batrachia</taxon>
        <taxon>Anura</taxon>
        <taxon>Pipoidea</taxon>
        <taxon>Pipidae</taxon>
        <taxon>Pipinae</taxon>
        <taxon>Hymenochirus</taxon>
    </lineage>
</organism>
<keyword evidence="2" id="KW-0677">Repeat</keyword>
<name>A0A8T2KEQ4_9PIPI</name>
<evidence type="ECO:0000313" key="7">
    <source>
        <dbReference type="Proteomes" id="UP000812440"/>
    </source>
</evidence>
<dbReference type="InterPro" id="IPR036322">
    <property type="entry name" value="WD40_repeat_dom_sf"/>
</dbReference>
<dbReference type="Proteomes" id="UP000812440">
    <property type="component" value="Chromosome 1"/>
</dbReference>
<dbReference type="InterPro" id="IPR001680">
    <property type="entry name" value="WD40_rpt"/>
</dbReference>
<evidence type="ECO:0000313" key="6">
    <source>
        <dbReference type="EMBL" id="KAG8453887.1"/>
    </source>
</evidence>
<sequence length="636" mass="71700">MTESQQQISRKVSFHLPATVTETPHREPFIRISPMPDNTLLAVGQDGLISIWAPDLKLKRSRFILDENKQQNRNMKWVTDSTLMPHYNKMIIGTCDRELRLYELSNFEPYCQIVGLETLPLHLGYSTRDIDECVIYFGDEQGCINVILISHVAETIRNWTKSQVVDEIPSVSMDMMEGGGHVKYLRWKVHNDWVTQIRYVHTIDSIISSSNDDYTALVIGCVEGTKNLQKRLKDLMDSSSTRSKRSMLSGNAPPKRNISDESLFKVKRGVKTFDFCKDTNTLVTGGLDRIVRIWNPYVPGWPIGLLRGHTSPITFLQIADGNTKIYSVSTDCTVMVWDIEDHACLINIISKASQIRGEIATCFFSPNLQALYIATELFSVLQLQDNATQTVHPSVSHNEPVTCCQYNNVLEQVVSCSERSVIRIWDLLTGHLISEIKEAHGISAVTCLAIDKSGNRMISGARDGSLKQWDLKSSTVTCLNTLKQSRSGRLVDELYDCTYAQLYKHWFMISVGCNKEIAVFPVITSSAAYFISCICHFHFVQRKNHKGDILCVASLPPHLVATSSSKGEILVWDLNSSHIICNINAPGREEQHKETGLNEAMIKKIYFLHSREWKNDSAVLVASGPGDCIIYLSLLF</sequence>
<gene>
    <name evidence="6" type="ORF">GDO86_000492</name>
</gene>
<feature type="repeat" description="WD" evidence="3">
    <location>
        <begin position="306"/>
        <end position="347"/>
    </location>
</feature>
<keyword evidence="5" id="KW-1133">Transmembrane helix</keyword>
<evidence type="ECO:0000256" key="5">
    <source>
        <dbReference type="SAM" id="Phobius"/>
    </source>
</evidence>
<evidence type="ECO:0000256" key="1">
    <source>
        <dbReference type="ARBA" id="ARBA00022574"/>
    </source>
</evidence>
<dbReference type="PANTHER" id="PTHR44324:SF8">
    <property type="entry name" value="WD REPEAT-CONTAINING PROTEIN 64"/>
    <property type="match status" value="1"/>
</dbReference>
<evidence type="ECO:0000256" key="4">
    <source>
        <dbReference type="SAM" id="MobiDB-lite"/>
    </source>
</evidence>
<comment type="caution">
    <text evidence="6">The sequence shown here is derived from an EMBL/GenBank/DDBJ whole genome shotgun (WGS) entry which is preliminary data.</text>
</comment>
<accession>A0A8T2KEQ4</accession>
<dbReference type="InterPro" id="IPR019775">
    <property type="entry name" value="WD40_repeat_CS"/>
</dbReference>
<keyword evidence="7" id="KW-1185">Reference proteome</keyword>
<dbReference type="InterPro" id="IPR015943">
    <property type="entry name" value="WD40/YVTN_repeat-like_dom_sf"/>
</dbReference>
<dbReference type="Pfam" id="PF00400">
    <property type="entry name" value="WD40"/>
    <property type="match status" value="4"/>
</dbReference>
<dbReference type="EMBL" id="JAACNH010000001">
    <property type="protein sequence ID" value="KAG8453887.1"/>
    <property type="molecule type" value="Genomic_DNA"/>
</dbReference>
<dbReference type="AlphaFoldDB" id="A0A8T2KEQ4"/>
<dbReference type="SUPFAM" id="SSF50978">
    <property type="entry name" value="WD40 repeat-like"/>
    <property type="match status" value="2"/>
</dbReference>
<dbReference type="PANTHER" id="PTHR44324">
    <property type="entry name" value="WD40 REPEAT DOMAIN 95"/>
    <property type="match status" value="1"/>
</dbReference>
<feature type="transmembrane region" description="Helical" evidence="5">
    <location>
        <begin position="518"/>
        <end position="540"/>
    </location>
</feature>
<keyword evidence="5" id="KW-0812">Transmembrane</keyword>
<keyword evidence="5" id="KW-0472">Membrane</keyword>
<proteinExistence type="predicted"/>
<feature type="compositionally biased region" description="Low complexity" evidence="4">
    <location>
        <begin position="237"/>
        <end position="249"/>
    </location>
</feature>
<dbReference type="OrthoDB" id="5980302at2759"/>
<dbReference type="InterPro" id="IPR020472">
    <property type="entry name" value="WD40_PAC1"/>
</dbReference>
<evidence type="ECO:0000256" key="3">
    <source>
        <dbReference type="PROSITE-ProRule" id="PRU00221"/>
    </source>
</evidence>
<evidence type="ECO:0000256" key="2">
    <source>
        <dbReference type="ARBA" id="ARBA00022737"/>
    </source>
</evidence>
<dbReference type="Gene3D" id="2.130.10.10">
    <property type="entry name" value="YVTN repeat-like/Quinoprotein amine dehydrogenase"/>
    <property type="match status" value="4"/>
</dbReference>
<keyword evidence="1 3" id="KW-0853">WD repeat</keyword>
<reference evidence="6" key="1">
    <citation type="thesis" date="2020" institute="ProQuest LLC" country="789 East Eisenhower Parkway, Ann Arbor, MI, USA">
        <title>Comparative Genomics and Chromosome Evolution.</title>
        <authorList>
            <person name="Mudd A.B."/>
        </authorList>
    </citation>
    <scope>NUCLEOTIDE SEQUENCE</scope>
    <source>
        <strain evidence="6">Female2</strain>
        <tissue evidence="6">Blood</tissue>
    </source>
</reference>
<feature type="region of interest" description="Disordered" evidence="4">
    <location>
        <begin position="237"/>
        <end position="256"/>
    </location>
</feature>
<dbReference type="PROSITE" id="PS50082">
    <property type="entry name" value="WD_REPEATS_2"/>
    <property type="match status" value="4"/>
</dbReference>
<protein>
    <submittedName>
        <fullName evidence="6">Uncharacterized protein</fullName>
    </submittedName>
</protein>
<dbReference type="PROSITE" id="PS50294">
    <property type="entry name" value="WD_REPEATS_REGION"/>
    <property type="match status" value="1"/>
</dbReference>
<feature type="repeat" description="WD" evidence="3">
    <location>
        <begin position="270"/>
        <end position="295"/>
    </location>
</feature>
<feature type="repeat" description="WD" evidence="3">
    <location>
        <begin position="443"/>
        <end position="479"/>
    </location>
</feature>
<dbReference type="PRINTS" id="PR00320">
    <property type="entry name" value="GPROTEINBRPT"/>
</dbReference>